<sequence>MRATVEPIWLCDRPSREFRWRDQSTVAPTIRVEALAKAEQPVRMDASEGESSGDDGGWKALTGVDLADGSGKLGSGEQSTAVGSSPVVASPVKRDTPVRTKGRVGRFLTPAEITLALSRGRYEPIFNIMITRDSPVINLKHDND</sequence>
<gene>
    <name evidence="2" type="ORF">N7532_004444</name>
</gene>
<organism evidence="2 3">
    <name type="scientific">Penicillium argentinense</name>
    <dbReference type="NCBI Taxonomy" id="1131581"/>
    <lineage>
        <taxon>Eukaryota</taxon>
        <taxon>Fungi</taxon>
        <taxon>Dikarya</taxon>
        <taxon>Ascomycota</taxon>
        <taxon>Pezizomycotina</taxon>
        <taxon>Eurotiomycetes</taxon>
        <taxon>Eurotiomycetidae</taxon>
        <taxon>Eurotiales</taxon>
        <taxon>Aspergillaceae</taxon>
        <taxon>Penicillium</taxon>
    </lineage>
</organism>
<evidence type="ECO:0000256" key="1">
    <source>
        <dbReference type="SAM" id="MobiDB-lite"/>
    </source>
</evidence>
<dbReference type="RefSeq" id="XP_056477295.1">
    <property type="nucleotide sequence ID" value="XM_056616938.1"/>
</dbReference>
<dbReference type="Proteomes" id="UP001149074">
    <property type="component" value="Unassembled WGS sequence"/>
</dbReference>
<comment type="caution">
    <text evidence="2">The sequence shown here is derived from an EMBL/GenBank/DDBJ whole genome shotgun (WGS) entry which is preliminary data.</text>
</comment>
<protein>
    <submittedName>
        <fullName evidence="2">Uncharacterized protein</fullName>
    </submittedName>
</protein>
<proteinExistence type="predicted"/>
<dbReference type="EMBL" id="JAPQKI010000004">
    <property type="protein sequence ID" value="KAJ5103915.1"/>
    <property type="molecule type" value="Genomic_DNA"/>
</dbReference>
<evidence type="ECO:0000313" key="2">
    <source>
        <dbReference type="EMBL" id="KAJ5103915.1"/>
    </source>
</evidence>
<feature type="region of interest" description="Disordered" evidence="1">
    <location>
        <begin position="39"/>
        <end position="96"/>
    </location>
</feature>
<dbReference type="AlphaFoldDB" id="A0A9W9FPF4"/>
<dbReference type="GeneID" id="81355917"/>
<feature type="compositionally biased region" description="Low complexity" evidence="1">
    <location>
        <begin position="79"/>
        <end position="91"/>
    </location>
</feature>
<accession>A0A9W9FPF4</accession>
<reference evidence="2" key="1">
    <citation type="submission" date="2022-11" db="EMBL/GenBank/DDBJ databases">
        <authorList>
            <person name="Petersen C."/>
        </authorList>
    </citation>
    <scope>NUCLEOTIDE SEQUENCE</scope>
    <source>
        <strain evidence="2">IBT 30761</strain>
    </source>
</reference>
<evidence type="ECO:0000313" key="3">
    <source>
        <dbReference type="Proteomes" id="UP001149074"/>
    </source>
</evidence>
<keyword evidence="3" id="KW-1185">Reference proteome</keyword>
<name>A0A9W9FPF4_9EURO</name>
<reference evidence="2" key="2">
    <citation type="journal article" date="2023" name="IMA Fungus">
        <title>Comparative genomic study of the Penicillium genus elucidates a diverse pangenome and 15 lateral gene transfer events.</title>
        <authorList>
            <person name="Petersen C."/>
            <person name="Sorensen T."/>
            <person name="Nielsen M.R."/>
            <person name="Sondergaard T.E."/>
            <person name="Sorensen J.L."/>
            <person name="Fitzpatrick D.A."/>
            <person name="Frisvad J.C."/>
            <person name="Nielsen K.L."/>
        </authorList>
    </citation>
    <scope>NUCLEOTIDE SEQUENCE</scope>
    <source>
        <strain evidence="2">IBT 30761</strain>
    </source>
</reference>